<keyword evidence="7" id="KW-0539">Nucleus</keyword>
<dbReference type="InterPro" id="IPR042452">
    <property type="entry name" value="ZPR1_Znf1/2"/>
</dbReference>
<dbReference type="FunFam" id="2.20.25.420:FF:000002">
    <property type="entry name" value="Zinc finger protein ZPR1"/>
    <property type="match status" value="1"/>
</dbReference>
<keyword evidence="6" id="KW-0862">Zinc</keyword>
<organism evidence="11 12">
    <name type="scientific">Pseudovirgaria hyperparasitica</name>
    <dbReference type="NCBI Taxonomy" id="470096"/>
    <lineage>
        <taxon>Eukaryota</taxon>
        <taxon>Fungi</taxon>
        <taxon>Dikarya</taxon>
        <taxon>Ascomycota</taxon>
        <taxon>Pezizomycotina</taxon>
        <taxon>Dothideomycetes</taxon>
        <taxon>Dothideomycetes incertae sedis</taxon>
        <taxon>Acrospermales</taxon>
        <taxon>Acrospermaceae</taxon>
        <taxon>Pseudovirgaria</taxon>
    </lineage>
</organism>
<dbReference type="RefSeq" id="XP_033604161.1">
    <property type="nucleotide sequence ID" value="XM_033741656.1"/>
</dbReference>
<dbReference type="EMBL" id="ML996566">
    <property type="protein sequence ID" value="KAF2761710.1"/>
    <property type="molecule type" value="Genomic_DNA"/>
</dbReference>
<evidence type="ECO:0000256" key="3">
    <source>
        <dbReference type="ARBA" id="ARBA00022723"/>
    </source>
</evidence>
<evidence type="ECO:0000256" key="2">
    <source>
        <dbReference type="ARBA" id="ARBA00008354"/>
    </source>
</evidence>
<evidence type="ECO:0000256" key="4">
    <source>
        <dbReference type="ARBA" id="ARBA00022737"/>
    </source>
</evidence>
<dbReference type="GeneID" id="54482710"/>
<evidence type="ECO:0000256" key="1">
    <source>
        <dbReference type="ARBA" id="ARBA00004123"/>
    </source>
</evidence>
<proteinExistence type="inferred from homology"/>
<dbReference type="OrthoDB" id="308464at2759"/>
<dbReference type="Proteomes" id="UP000799437">
    <property type="component" value="Unassembled WGS sequence"/>
</dbReference>
<name>A0A6A6WI40_9PEZI</name>
<comment type="subcellular location">
    <subcellularLocation>
        <location evidence="1">Nucleus</location>
    </subcellularLocation>
</comment>
<feature type="region of interest" description="Disordered" evidence="9">
    <location>
        <begin position="467"/>
        <end position="505"/>
    </location>
</feature>
<dbReference type="FunFam" id="2.20.25.420:FF:000001">
    <property type="entry name" value="Zinc finger protein ZPR1"/>
    <property type="match status" value="1"/>
</dbReference>
<dbReference type="InterPro" id="IPR042451">
    <property type="entry name" value="ZPR1_A/B_dom"/>
</dbReference>
<dbReference type="PANTHER" id="PTHR10876">
    <property type="entry name" value="ZINC FINGER PROTEIN ZPR1"/>
    <property type="match status" value="1"/>
</dbReference>
<accession>A0A6A6WI40</accession>
<protein>
    <submittedName>
        <fullName evidence="11">Zinc finger protein zpr1</fullName>
    </submittedName>
</protein>
<dbReference type="PANTHER" id="PTHR10876:SF0">
    <property type="entry name" value="ZINC FINGER PROTEIN ZPR1"/>
    <property type="match status" value="1"/>
</dbReference>
<evidence type="ECO:0000259" key="10">
    <source>
        <dbReference type="SMART" id="SM00709"/>
    </source>
</evidence>
<evidence type="ECO:0000256" key="5">
    <source>
        <dbReference type="ARBA" id="ARBA00022771"/>
    </source>
</evidence>
<feature type="domain" description="Zinc finger ZPR1-type" evidence="10">
    <location>
        <begin position="271"/>
        <end position="435"/>
    </location>
</feature>
<dbReference type="InterPro" id="IPR040141">
    <property type="entry name" value="ZPR1"/>
</dbReference>
<feature type="compositionally biased region" description="Low complexity" evidence="9">
    <location>
        <begin position="211"/>
        <end position="230"/>
    </location>
</feature>
<comment type="similarity">
    <text evidence="2">Belongs to the ZPR1 family.</text>
</comment>
<reference evidence="11" key="1">
    <citation type="journal article" date="2020" name="Stud. Mycol.">
        <title>101 Dothideomycetes genomes: a test case for predicting lifestyles and emergence of pathogens.</title>
        <authorList>
            <person name="Haridas S."/>
            <person name="Albert R."/>
            <person name="Binder M."/>
            <person name="Bloem J."/>
            <person name="Labutti K."/>
            <person name="Salamov A."/>
            <person name="Andreopoulos B."/>
            <person name="Baker S."/>
            <person name="Barry K."/>
            <person name="Bills G."/>
            <person name="Bluhm B."/>
            <person name="Cannon C."/>
            <person name="Castanera R."/>
            <person name="Culley D."/>
            <person name="Daum C."/>
            <person name="Ezra D."/>
            <person name="Gonzalez J."/>
            <person name="Henrissat B."/>
            <person name="Kuo A."/>
            <person name="Liang C."/>
            <person name="Lipzen A."/>
            <person name="Lutzoni F."/>
            <person name="Magnuson J."/>
            <person name="Mondo S."/>
            <person name="Nolan M."/>
            <person name="Ohm R."/>
            <person name="Pangilinan J."/>
            <person name="Park H.-J."/>
            <person name="Ramirez L."/>
            <person name="Alfaro M."/>
            <person name="Sun H."/>
            <person name="Tritt A."/>
            <person name="Yoshinaga Y."/>
            <person name="Zwiers L.-H."/>
            <person name="Turgeon B."/>
            <person name="Goodwin S."/>
            <person name="Spatafora J."/>
            <person name="Crous P."/>
            <person name="Grigoriev I."/>
        </authorList>
    </citation>
    <scope>NUCLEOTIDE SEQUENCE</scope>
    <source>
        <strain evidence="11">CBS 121739</strain>
    </source>
</reference>
<keyword evidence="12" id="KW-1185">Reference proteome</keyword>
<gene>
    <name evidence="11" type="ORF">EJ05DRAFT_434404</name>
</gene>
<dbReference type="InterPro" id="IPR004457">
    <property type="entry name" value="Znf_ZPR1"/>
</dbReference>
<dbReference type="Gene3D" id="2.60.120.1040">
    <property type="entry name" value="ZPR1, A/B domain"/>
    <property type="match status" value="2"/>
</dbReference>
<evidence type="ECO:0000313" key="11">
    <source>
        <dbReference type="EMBL" id="KAF2761710.1"/>
    </source>
</evidence>
<dbReference type="Gene3D" id="2.20.25.420">
    <property type="entry name" value="ZPR1, zinc finger domain"/>
    <property type="match status" value="2"/>
</dbReference>
<comment type="function">
    <text evidence="8">Acts as a protein folding chaperone for elongation factor 1-alpha.</text>
</comment>
<dbReference type="Pfam" id="PF03367">
    <property type="entry name" value="Zn_ribbon_ZPR1"/>
    <property type="match status" value="2"/>
</dbReference>
<dbReference type="AlphaFoldDB" id="A0A6A6WI40"/>
<sequence>MGRKVAEASAQNDIEDGDSKVVDEIESLCMNCKDDGITRLLLTKIPFFREIIIMSFHCDHCHFQNTEVQFAGQIQQRGAKITLKADRPEDLNRQIVKSDTCILRVEDMDLEIPPGRGQLTNIEGILSMISTDLGDKQEERRAQIPEVFERIQTIIRQLDDMSSGKHFPFTISVDDPAGNSYIEPSTSDTAGKFHRREFDRTPEQNAALGLTDTAEPSTTTATETNGAPPTEIRPEYHANQMYPAMPTDGTTAPANVDDAEIVEGEVYSFPSTCPGCTRPCATNMKMVNIPHFKQVVLMSTVCQSCGYRSNEVKTGGEVPPLGRRITLHVRSKEDLSRDILKAESCALSCPELSLQVEPGTLGGRFTTIEGLLTQVRDDLRASIFSDGGGGGGDSMAGPEKEKWDGFFAKLSAAINGEQPFEIILEDPLASSYLQSLADDGMPDAQMTVEDYERTDEELEHLGLNDIKTEGYEGEEVQEVQEAQEVQNDDENDTPKVETNGVNGTS</sequence>
<dbReference type="GO" id="GO:0005634">
    <property type="term" value="C:nucleus"/>
    <property type="evidence" value="ECO:0007669"/>
    <property type="project" value="UniProtKB-SubCell"/>
</dbReference>
<dbReference type="Pfam" id="PF22794">
    <property type="entry name" value="jr-ZPR1"/>
    <property type="match status" value="2"/>
</dbReference>
<feature type="region of interest" description="Disordered" evidence="9">
    <location>
        <begin position="202"/>
        <end position="231"/>
    </location>
</feature>
<evidence type="ECO:0000256" key="6">
    <source>
        <dbReference type="ARBA" id="ARBA00022833"/>
    </source>
</evidence>
<keyword evidence="5" id="KW-0863">Zinc-finger</keyword>
<evidence type="ECO:0000313" key="12">
    <source>
        <dbReference type="Proteomes" id="UP000799437"/>
    </source>
</evidence>
<dbReference type="NCBIfam" id="TIGR00310">
    <property type="entry name" value="ZPR1_znf"/>
    <property type="match status" value="2"/>
</dbReference>
<feature type="domain" description="Zinc finger ZPR1-type" evidence="10">
    <location>
        <begin position="27"/>
        <end position="184"/>
    </location>
</feature>
<dbReference type="InterPro" id="IPR056180">
    <property type="entry name" value="ZPR1_jr_dom"/>
</dbReference>
<evidence type="ECO:0000256" key="8">
    <source>
        <dbReference type="ARBA" id="ARBA00054139"/>
    </source>
</evidence>
<evidence type="ECO:0000256" key="7">
    <source>
        <dbReference type="ARBA" id="ARBA00023242"/>
    </source>
</evidence>
<keyword evidence="4" id="KW-0677">Repeat</keyword>
<dbReference type="SMART" id="SM00709">
    <property type="entry name" value="Zpr1"/>
    <property type="match status" value="2"/>
</dbReference>
<dbReference type="GO" id="GO:0008270">
    <property type="term" value="F:zinc ion binding"/>
    <property type="evidence" value="ECO:0007669"/>
    <property type="project" value="UniProtKB-KW"/>
</dbReference>
<keyword evidence="3" id="KW-0479">Metal-binding</keyword>
<evidence type="ECO:0000256" key="9">
    <source>
        <dbReference type="SAM" id="MobiDB-lite"/>
    </source>
</evidence>
<dbReference type="FunFam" id="2.60.120.1040:FF:000001">
    <property type="entry name" value="Zinc finger protein ZPR1"/>
    <property type="match status" value="1"/>
</dbReference>
<dbReference type="FunFam" id="2.60.120.1040:FF:000003">
    <property type="entry name" value="Zinc finger protein zpr1"/>
    <property type="match status" value="1"/>
</dbReference>